<comment type="caution">
    <text evidence="4">The sequence shown here is derived from an EMBL/GenBank/DDBJ whole genome shotgun (WGS) entry which is preliminary data.</text>
</comment>
<gene>
    <name evidence="4" type="ORF">GCM10007096_40210</name>
</gene>
<dbReference type="Proteomes" id="UP000656813">
    <property type="component" value="Unassembled WGS sequence"/>
</dbReference>
<dbReference type="RefSeq" id="WP_229745670.1">
    <property type="nucleotide sequence ID" value="NZ_BMFV01000049.1"/>
</dbReference>
<keyword evidence="2" id="KW-0472">Membrane</keyword>
<evidence type="ECO:0000256" key="1">
    <source>
        <dbReference type="ARBA" id="ARBA00004370"/>
    </source>
</evidence>
<keyword evidence="5" id="KW-1185">Reference proteome</keyword>
<evidence type="ECO:0000256" key="2">
    <source>
        <dbReference type="ARBA" id="ARBA00023136"/>
    </source>
</evidence>
<dbReference type="GO" id="GO:0016020">
    <property type="term" value="C:membrane"/>
    <property type="evidence" value="ECO:0007669"/>
    <property type="project" value="UniProtKB-SubCell"/>
</dbReference>
<dbReference type="InterPro" id="IPR050491">
    <property type="entry name" value="AmpC-like"/>
</dbReference>
<proteinExistence type="predicted"/>
<reference evidence="4" key="2">
    <citation type="submission" date="2020-09" db="EMBL/GenBank/DDBJ databases">
        <authorList>
            <person name="Sun Q."/>
            <person name="Zhou Y."/>
        </authorList>
    </citation>
    <scope>NUCLEOTIDE SEQUENCE</scope>
    <source>
        <strain evidence="4">CGMCC 1.12777</strain>
    </source>
</reference>
<sequence>MEMSILNRMSESQNKNQFSGSLLVKKNNKVLVEAHYGLAHRSEQIKNNALTRYGIASGCKLFTAIAICQLVEQGKLGLDTKLTDCLNVFFPYFDEAITVHHLLTHTSGIPDYFDEEVMDDFEELWLKHPMYSLRSLEDFLPLFKDRPMTLKVGERFRYNNAGYILLGLIIEQASQQPFCDYIEENIFQKAGMVSSGYFEFDSLPKNTALGYIDLPDGTWKTNIYSLPAKGGSDGGAYVTVDDMTRFWDALVNDHLLSKEYTHKLLTPYIRTKDDESSFYGYGLWIEKYKEAIFKFHLMGYDPGVSFHSAFYPNYDVKAVVCSNKSSGAYDMMMEIEKELAMLF</sequence>
<accession>A0A8J3A172</accession>
<organism evidence="4 5">
    <name type="scientific">Pullulanibacillus pueri</name>
    <dbReference type="NCBI Taxonomy" id="1437324"/>
    <lineage>
        <taxon>Bacteria</taxon>
        <taxon>Bacillati</taxon>
        <taxon>Bacillota</taxon>
        <taxon>Bacilli</taxon>
        <taxon>Bacillales</taxon>
        <taxon>Sporolactobacillaceae</taxon>
        <taxon>Pullulanibacillus</taxon>
    </lineage>
</organism>
<name>A0A8J3A172_9BACL</name>
<dbReference type="PANTHER" id="PTHR46825">
    <property type="entry name" value="D-ALANYL-D-ALANINE-CARBOXYPEPTIDASE/ENDOPEPTIDASE AMPH"/>
    <property type="match status" value="1"/>
</dbReference>
<evidence type="ECO:0000313" key="4">
    <source>
        <dbReference type="EMBL" id="GGH88267.1"/>
    </source>
</evidence>
<dbReference type="SUPFAM" id="SSF56601">
    <property type="entry name" value="beta-lactamase/transpeptidase-like"/>
    <property type="match status" value="1"/>
</dbReference>
<evidence type="ECO:0000259" key="3">
    <source>
        <dbReference type="Pfam" id="PF00144"/>
    </source>
</evidence>
<dbReference type="PANTHER" id="PTHR46825:SF11">
    <property type="entry name" value="PENICILLIN-BINDING PROTEIN 4"/>
    <property type="match status" value="1"/>
</dbReference>
<feature type="domain" description="Beta-lactamase-related" evidence="3">
    <location>
        <begin position="19"/>
        <end position="327"/>
    </location>
</feature>
<reference evidence="4" key="1">
    <citation type="journal article" date="2014" name="Int. J. Syst. Evol. Microbiol.">
        <title>Complete genome sequence of Corynebacterium casei LMG S-19264T (=DSM 44701T), isolated from a smear-ripened cheese.</title>
        <authorList>
            <consortium name="US DOE Joint Genome Institute (JGI-PGF)"/>
            <person name="Walter F."/>
            <person name="Albersmeier A."/>
            <person name="Kalinowski J."/>
            <person name="Ruckert C."/>
        </authorList>
    </citation>
    <scope>NUCLEOTIDE SEQUENCE</scope>
    <source>
        <strain evidence="4">CGMCC 1.12777</strain>
    </source>
</reference>
<dbReference type="InterPro" id="IPR001466">
    <property type="entry name" value="Beta-lactam-related"/>
</dbReference>
<protein>
    <submittedName>
        <fullName evidence="4">Penicillin-binding protein</fullName>
    </submittedName>
</protein>
<dbReference type="InterPro" id="IPR012338">
    <property type="entry name" value="Beta-lactam/transpept-like"/>
</dbReference>
<dbReference type="Gene3D" id="3.40.710.10">
    <property type="entry name" value="DD-peptidase/beta-lactamase superfamily"/>
    <property type="match status" value="1"/>
</dbReference>
<dbReference type="EMBL" id="BMFV01000049">
    <property type="protein sequence ID" value="GGH88267.1"/>
    <property type="molecule type" value="Genomic_DNA"/>
</dbReference>
<dbReference type="AlphaFoldDB" id="A0A8J3A172"/>
<comment type="subcellular location">
    <subcellularLocation>
        <location evidence="1">Membrane</location>
    </subcellularLocation>
</comment>
<evidence type="ECO:0000313" key="5">
    <source>
        <dbReference type="Proteomes" id="UP000656813"/>
    </source>
</evidence>
<dbReference type="Pfam" id="PF00144">
    <property type="entry name" value="Beta-lactamase"/>
    <property type="match status" value="1"/>
</dbReference>